<dbReference type="STRING" id="1423812.FD20_GL002190"/>
<sequence>MIKETPRNIEELKKKANNKNSWRERLSAVNVLKEYDCKQSKDILARLAINDPVFKVKETAFRAAQALGVTSHGNPIYLGKGKKGNLVKGINKKLEKVRNSLPDDYSFEDFKSEFQKKYPSAYDVYEGTKKDFDGWLKKSEANLPHRK</sequence>
<proteinExistence type="predicted"/>
<evidence type="ECO:0000313" key="1">
    <source>
        <dbReference type="EMBL" id="KRL32882.1"/>
    </source>
</evidence>
<protein>
    <recommendedName>
        <fullName evidence="3">HEAT repeat domain-containing protein</fullName>
    </recommendedName>
</protein>
<keyword evidence="2" id="KW-1185">Reference proteome</keyword>
<accession>A0A0R1PT67</accession>
<evidence type="ECO:0008006" key="3">
    <source>
        <dbReference type="Google" id="ProtNLM"/>
    </source>
</evidence>
<gene>
    <name evidence="1" type="ORF">FD20_GL002190</name>
</gene>
<dbReference type="PATRIC" id="fig|1423812.3.peg.2325"/>
<dbReference type="OrthoDB" id="2289900at2"/>
<evidence type="ECO:0000313" key="2">
    <source>
        <dbReference type="Proteomes" id="UP000051155"/>
    </source>
</evidence>
<comment type="caution">
    <text evidence="1">The sequence shown here is derived from an EMBL/GenBank/DDBJ whole genome shotgun (WGS) entry which is preliminary data.</text>
</comment>
<dbReference type="Proteomes" id="UP000051155">
    <property type="component" value="Unassembled WGS sequence"/>
</dbReference>
<dbReference type="EMBL" id="AZEG01000062">
    <property type="protein sequence ID" value="KRL32882.1"/>
    <property type="molecule type" value="Genomic_DNA"/>
</dbReference>
<dbReference type="AlphaFoldDB" id="A0A0R1PT67"/>
<dbReference type="RefSeq" id="WP_016526921.1">
    <property type="nucleotide sequence ID" value="NZ_AZEG01000062.1"/>
</dbReference>
<reference evidence="1 2" key="1">
    <citation type="journal article" date="2015" name="Genome Announc.">
        <title>Expanding the biotechnology potential of lactobacilli through comparative genomics of 213 strains and associated genera.</title>
        <authorList>
            <person name="Sun Z."/>
            <person name="Harris H.M."/>
            <person name="McCann A."/>
            <person name="Guo C."/>
            <person name="Argimon S."/>
            <person name="Zhang W."/>
            <person name="Yang X."/>
            <person name="Jeffery I.B."/>
            <person name="Cooney J.C."/>
            <person name="Kagawa T.F."/>
            <person name="Liu W."/>
            <person name="Song Y."/>
            <person name="Salvetti E."/>
            <person name="Wrobel A."/>
            <person name="Rasinkangas P."/>
            <person name="Parkhill J."/>
            <person name="Rea M.C."/>
            <person name="O'Sullivan O."/>
            <person name="Ritari J."/>
            <person name="Douillard F.P."/>
            <person name="Paul Ross R."/>
            <person name="Yang R."/>
            <person name="Briner A.E."/>
            <person name="Felis G.E."/>
            <person name="de Vos W.M."/>
            <person name="Barrangou R."/>
            <person name="Klaenhammer T.R."/>
            <person name="Caufield P.W."/>
            <person name="Cui Y."/>
            <person name="Zhang H."/>
            <person name="O'Toole P.W."/>
        </authorList>
    </citation>
    <scope>NUCLEOTIDE SEQUENCE [LARGE SCALE GENOMIC DNA]</scope>
    <source>
        <strain evidence="1 2">DSM 19971</strain>
    </source>
</reference>
<organism evidence="1 2">
    <name type="scientific">Liquorilactobacillus uvarum DSM 19971</name>
    <dbReference type="NCBI Taxonomy" id="1423812"/>
    <lineage>
        <taxon>Bacteria</taxon>
        <taxon>Bacillati</taxon>
        <taxon>Bacillota</taxon>
        <taxon>Bacilli</taxon>
        <taxon>Lactobacillales</taxon>
        <taxon>Lactobacillaceae</taxon>
        <taxon>Liquorilactobacillus</taxon>
    </lineage>
</organism>
<name>A0A0R1PT67_9LACO</name>